<protein>
    <recommendedName>
        <fullName evidence="6">Required for respiratory growth protein 7, mitochondrial</fullName>
    </recommendedName>
</protein>
<dbReference type="AlphaFoldDB" id="A0A9P6GB21"/>
<dbReference type="GO" id="GO:0006302">
    <property type="term" value="P:double-strand break repair"/>
    <property type="evidence" value="ECO:0007669"/>
    <property type="project" value="UniProtKB-ARBA"/>
</dbReference>
<dbReference type="InterPro" id="IPR018828">
    <property type="entry name" value="RRG7"/>
</dbReference>
<keyword evidence="5" id="KW-1185">Reference proteome</keyword>
<evidence type="ECO:0000256" key="2">
    <source>
        <dbReference type="ARBA" id="ARBA00023128"/>
    </source>
</evidence>
<sequence length="374" mass="41705">MCLLSRLTWPTRRIPISRLSQTIPHGAVHHTSATHAAPVGMPRLLVKPGSPNHNSLSTYLEYAARTKLRPDRTVYIGTLYEYTAAEALQRLGFSLIRTGMKNDAGIDLIGHWMLSFLREPMPTIVQCKARMKTCSPDAIRELEGAFRSVPHEWRNKDVLGLLISNQKATEGLRKQMYLCPRPLGFLQIGKSGTTTQFVWNQAATDRGLEGVGVTPRYTVLPPETKEADLETEIYRPEDRPRDANGRFITDPYAKLRKKGAARTVVADIQLTWMGTPIFPDSAQAAKETARRLADIARAKLERSGGLKRKPGRPLGSKNQPKPVLATVVKTNAFDSPPSRVVDSEQECGGWVVPRAYHAFDEDELARRTARDIGF</sequence>
<evidence type="ECO:0000313" key="5">
    <source>
        <dbReference type="Proteomes" id="UP000756921"/>
    </source>
</evidence>
<comment type="caution">
    <text evidence="4">The sequence shown here is derived from an EMBL/GenBank/DDBJ whole genome shotgun (WGS) entry which is preliminary data.</text>
</comment>
<gene>
    <name evidence="4" type="ORF">PMIN01_10897</name>
</gene>
<organism evidence="4 5">
    <name type="scientific">Paraphaeosphaeria minitans</name>
    <dbReference type="NCBI Taxonomy" id="565426"/>
    <lineage>
        <taxon>Eukaryota</taxon>
        <taxon>Fungi</taxon>
        <taxon>Dikarya</taxon>
        <taxon>Ascomycota</taxon>
        <taxon>Pezizomycotina</taxon>
        <taxon>Dothideomycetes</taxon>
        <taxon>Pleosporomycetidae</taxon>
        <taxon>Pleosporales</taxon>
        <taxon>Massarineae</taxon>
        <taxon>Didymosphaeriaceae</taxon>
        <taxon>Paraphaeosphaeria</taxon>
    </lineage>
</organism>
<name>A0A9P6GB21_9PLEO</name>
<dbReference type="Proteomes" id="UP000756921">
    <property type="component" value="Unassembled WGS sequence"/>
</dbReference>
<proteinExistence type="predicted"/>
<dbReference type="PANTHER" id="PTHR28133:SF1">
    <property type="entry name" value="REQUIRED FOR RESPIRATORY GROWTH PROTEIN 7, MITOCHONDRIAL"/>
    <property type="match status" value="1"/>
</dbReference>
<reference evidence="4" key="1">
    <citation type="journal article" date="2020" name="Mol. Plant Microbe Interact.">
        <title>Genome Sequence of the Biocontrol Agent Coniothyrium minitans strain Conio (IMI 134523).</title>
        <authorList>
            <person name="Patel D."/>
            <person name="Shittu T.A."/>
            <person name="Baroncelli R."/>
            <person name="Muthumeenakshi S."/>
            <person name="Osborne T.H."/>
            <person name="Janganan T.K."/>
            <person name="Sreenivasaprasad S."/>
        </authorList>
    </citation>
    <scope>NUCLEOTIDE SEQUENCE</scope>
    <source>
        <strain evidence="4">Conio</strain>
    </source>
</reference>
<evidence type="ECO:0008006" key="6">
    <source>
        <dbReference type="Google" id="ProtNLM"/>
    </source>
</evidence>
<evidence type="ECO:0000256" key="1">
    <source>
        <dbReference type="ARBA" id="ARBA00004173"/>
    </source>
</evidence>
<feature type="region of interest" description="Disordered" evidence="3">
    <location>
        <begin position="302"/>
        <end position="321"/>
    </location>
</feature>
<dbReference type="EMBL" id="WJXW01000013">
    <property type="protein sequence ID" value="KAF9730939.1"/>
    <property type="molecule type" value="Genomic_DNA"/>
</dbReference>
<dbReference type="GO" id="GO:0005739">
    <property type="term" value="C:mitochondrion"/>
    <property type="evidence" value="ECO:0007669"/>
    <property type="project" value="UniProtKB-SubCell"/>
</dbReference>
<dbReference type="OrthoDB" id="20734at2759"/>
<keyword evidence="2" id="KW-0496">Mitochondrion</keyword>
<evidence type="ECO:0000256" key="3">
    <source>
        <dbReference type="SAM" id="MobiDB-lite"/>
    </source>
</evidence>
<dbReference type="Pfam" id="PF10356">
    <property type="entry name" value="RRG7"/>
    <property type="match status" value="2"/>
</dbReference>
<evidence type="ECO:0000313" key="4">
    <source>
        <dbReference type="EMBL" id="KAF9730939.1"/>
    </source>
</evidence>
<comment type="subcellular location">
    <subcellularLocation>
        <location evidence="1">Mitochondrion</location>
    </subcellularLocation>
</comment>
<dbReference type="SUPFAM" id="SSF52980">
    <property type="entry name" value="Restriction endonuclease-like"/>
    <property type="match status" value="1"/>
</dbReference>
<dbReference type="PANTHER" id="PTHR28133">
    <property type="entry name" value="REQUIRED FOR RESPIRATORY GROWTH PROTEIN 7, MITOCHONDRIAL"/>
    <property type="match status" value="1"/>
</dbReference>
<accession>A0A9P6GB21</accession>
<dbReference type="InterPro" id="IPR011335">
    <property type="entry name" value="Restrct_endonuc-II-like"/>
</dbReference>